<evidence type="ECO:0000313" key="7">
    <source>
        <dbReference type="Proteomes" id="UP000518091"/>
    </source>
</evidence>
<dbReference type="Proteomes" id="UP000814353">
    <property type="component" value="Unassembled WGS sequence"/>
</dbReference>
<dbReference type="AlphaFoldDB" id="A0A7W0AF65"/>
<sequence>MKPWRTARAPYIATEDGKITVRNPLGSCREIYLRTTSSGVVVGRTLEDVLEKGANTPALEKIVAHLNNDRALGFSVWQDVHAIPAGGVAYVQRSGTFQIASEIDLLHNDSTASENPAEILEELLRREEFTERFGVSFSGGCDSTSLLYAAASVYGVDKPVAFTWHFPGGSAHDDAKIAAAIAAKLGVEHFSLTLSEDLLFRPIQRPLPATPSTALAFQAVIHRLAEDLSVRTKTRPVTILDGHGGDQIFLDPVPVATLRDTLHSQPSAFARKLRHYAKLYSVSYIRILREMLKTPPNPPNKFLRKEVISSFRRDNFSLIAARNHSLRYAWVQDAISENSYRVICDERAQYLRPFTQSEMLRYALSFPTEALYDENHTRLPFRKVVAEHYNTTAVFRRRKGSVTGAFQKALWHNRAYLETLVLEGQLSQWELIDHERFREVYNQTALGSGGFDYDLLKLLTTALLIDAYQRLL</sequence>
<evidence type="ECO:0000256" key="2">
    <source>
        <dbReference type="ARBA" id="ARBA00012737"/>
    </source>
</evidence>
<reference evidence="5 7" key="2">
    <citation type="submission" date="2020-07" db="EMBL/GenBank/DDBJ databases">
        <title>Identification of Halomonas strains.</title>
        <authorList>
            <person name="Xiao Z."/>
            <person name="Shen J."/>
        </authorList>
    </citation>
    <scope>NUCLEOTIDE SEQUENCE [LARGE SCALE GENOMIC DNA]</scope>
    <source>
        <strain evidence="5 7">DSM 17331</strain>
    </source>
</reference>
<dbReference type="GO" id="GO:0004066">
    <property type="term" value="F:asparagine synthase (glutamine-hydrolyzing) activity"/>
    <property type="evidence" value="ECO:0007669"/>
    <property type="project" value="UniProtKB-EC"/>
</dbReference>
<evidence type="ECO:0000259" key="4">
    <source>
        <dbReference type="Pfam" id="PF00733"/>
    </source>
</evidence>
<dbReference type="PANTHER" id="PTHR43284:SF1">
    <property type="entry name" value="ASPARAGINE SYNTHETASE"/>
    <property type="match status" value="1"/>
</dbReference>
<dbReference type="EMBL" id="JACEFT010000022">
    <property type="protein sequence ID" value="MBA2780310.1"/>
    <property type="molecule type" value="Genomic_DNA"/>
</dbReference>
<evidence type="ECO:0000313" key="5">
    <source>
        <dbReference type="EMBL" id="MBA2780310.1"/>
    </source>
</evidence>
<keyword evidence="8" id="KW-1185">Reference proteome</keyword>
<proteinExistence type="predicted"/>
<comment type="catalytic activity">
    <reaction evidence="3">
        <text>L-aspartate + L-glutamine + ATP + H2O = L-asparagine + L-glutamate + AMP + diphosphate + H(+)</text>
        <dbReference type="Rhea" id="RHEA:12228"/>
        <dbReference type="ChEBI" id="CHEBI:15377"/>
        <dbReference type="ChEBI" id="CHEBI:15378"/>
        <dbReference type="ChEBI" id="CHEBI:29985"/>
        <dbReference type="ChEBI" id="CHEBI:29991"/>
        <dbReference type="ChEBI" id="CHEBI:30616"/>
        <dbReference type="ChEBI" id="CHEBI:33019"/>
        <dbReference type="ChEBI" id="CHEBI:58048"/>
        <dbReference type="ChEBI" id="CHEBI:58359"/>
        <dbReference type="ChEBI" id="CHEBI:456215"/>
        <dbReference type="EC" id="6.3.5.4"/>
    </reaction>
</comment>
<dbReference type="Gene3D" id="3.40.50.620">
    <property type="entry name" value="HUPs"/>
    <property type="match status" value="1"/>
</dbReference>
<reference evidence="6 8" key="1">
    <citation type="submission" date="2020-05" db="EMBL/GenBank/DDBJ databases">
        <title>Comparative genomic analysis of denitrifying bacteria from Halomonas genus.</title>
        <authorList>
            <person name="Wang L."/>
            <person name="Shao Z."/>
        </authorList>
    </citation>
    <scope>NUCLEOTIDE SEQUENCE [LARGE SCALE GENOMIC DNA]</scope>
    <source>
        <strain evidence="6 8">DSM 17331</strain>
    </source>
</reference>
<dbReference type="RefSeq" id="WP_181515774.1">
    <property type="nucleotide sequence ID" value="NZ_JABFUB010000018.1"/>
</dbReference>
<dbReference type="InterPro" id="IPR014729">
    <property type="entry name" value="Rossmann-like_a/b/a_fold"/>
</dbReference>
<dbReference type="EC" id="6.3.5.4" evidence="2"/>
<evidence type="ECO:0000256" key="1">
    <source>
        <dbReference type="ARBA" id="ARBA00005187"/>
    </source>
</evidence>
<dbReference type="InterPro" id="IPR001962">
    <property type="entry name" value="Asn_synthase"/>
</dbReference>
<comment type="caution">
    <text evidence="5">The sequence shown here is derived from an EMBL/GenBank/DDBJ whole genome shotgun (WGS) entry which is preliminary data.</text>
</comment>
<dbReference type="InterPro" id="IPR051786">
    <property type="entry name" value="ASN_synthetase/amidase"/>
</dbReference>
<accession>A0A7W0AF65</accession>
<dbReference type="PANTHER" id="PTHR43284">
    <property type="entry name" value="ASPARAGINE SYNTHETASE (GLUTAMINE-HYDROLYZING)"/>
    <property type="match status" value="1"/>
</dbReference>
<dbReference type="SUPFAM" id="SSF52402">
    <property type="entry name" value="Adenine nucleotide alpha hydrolases-like"/>
    <property type="match status" value="1"/>
</dbReference>
<evidence type="ECO:0000313" key="8">
    <source>
        <dbReference type="Proteomes" id="UP000814353"/>
    </source>
</evidence>
<evidence type="ECO:0000256" key="3">
    <source>
        <dbReference type="ARBA" id="ARBA00048741"/>
    </source>
</evidence>
<feature type="domain" description="Asparagine synthetase" evidence="4">
    <location>
        <begin position="130"/>
        <end position="459"/>
    </location>
</feature>
<comment type="pathway">
    <text evidence="1">Amino-acid biosynthesis; L-asparagine biosynthesis; L-asparagine from L-aspartate (L-Gln route): step 1/1.</text>
</comment>
<gene>
    <name evidence="5" type="ORF">H1D44_15580</name>
    <name evidence="6" type="ORF">HOP48_16965</name>
</gene>
<evidence type="ECO:0000313" key="6">
    <source>
        <dbReference type="EMBL" id="MCG6663226.1"/>
    </source>
</evidence>
<name>A0A7W0AF65_9GAMM</name>
<dbReference type="EMBL" id="JABFUB010000018">
    <property type="protein sequence ID" value="MCG6663226.1"/>
    <property type="molecule type" value="Genomic_DNA"/>
</dbReference>
<organism evidence="5 7">
    <name type="scientific">Billgrantia kenyensis</name>
    <dbReference type="NCBI Taxonomy" id="321266"/>
    <lineage>
        <taxon>Bacteria</taxon>
        <taxon>Pseudomonadati</taxon>
        <taxon>Pseudomonadota</taxon>
        <taxon>Gammaproteobacteria</taxon>
        <taxon>Oceanospirillales</taxon>
        <taxon>Halomonadaceae</taxon>
        <taxon>Billgrantia</taxon>
    </lineage>
</organism>
<dbReference type="Proteomes" id="UP000518091">
    <property type="component" value="Unassembled WGS sequence"/>
</dbReference>
<dbReference type="GO" id="GO:0006529">
    <property type="term" value="P:asparagine biosynthetic process"/>
    <property type="evidence" value="ECO:0007669"/>
    <property type="project" value="InterPro"/>
</dbReference>
<protein>
    <recommendedName>
        <fullName evidence="2">asparagine synthase (glutamine-hydrolyzing)</fullName>
        <ecNumber evidence="2">6.3.5.4</ecNumber>
    </recommendedName>
</protein>
<dbReference type="Pfam" id="PF00733">
    <property type="entry name" value="Asn_synthase"/>
    <property type="match status" value="1"/>
</dbReference>